<evidence type="ECO:0000313" key="1">
    <source>
        <dbReference type="EMBL" id="KKP86222.1"/>
    </source>
</evidence>
<reference evidence="1 2" key="1">
    <citation type="journal article" date="2015" name="Nature">
        <title>rRNA introns, odd ribosomes, and small enigmatic genomes across a large radiation of phyla.</title>
        <authorList>
            <person name="Brown C.T."/>
            <person name="Hug L.A."/>
            <person name="Thomas B.C."/>
            <person name="Sharon I."/>
            <person name="Castelle C.J."/>
            <person name="Singh A."/>
            <person name="Wilkins M.J."/>
            <person name="Williams K.H."/>
            <person name="Banfield J.F."/>
        </authorList>
    </citation>
    <scope>NUCLEOTIDE SEQUENCE [LARGE SCALE GENOMIC DNA]</scope>
</reference>
<comment type="caution">
    <text evidence="1">The sequence shown here is derived from an EMBL/GenBank/DDBJ whole genome shotgun (WGS) entry which is preliminary data.</text>
</comment>
<sequence length="252" mass="30156">MNATLKKLFIIFLLIFTPIFIITNVRTLNNIKIINFTFDEIKYKNYLLETKQSLPCLFIQQPLILNTNARYSYSIFNDLQSNQEFIRIDKKVIQAGTAWFDNVTAFYTFDSRSNKYKRVLESNEEQNQARFPQTTLISNDPFTIKFYYDISRPNQCYGPDCRSYWANFYRWDNKKNEFKLVNGEYKSFYQDLYKQYEEMNKKGCSLEDIENKGLTTFEDIYKSNNTNYCKGSTREELNKFINYKNRALLLSN</sequence>
<dbReference type="EMBL" id="LBQX01000029">
    <property type="protein sequence ID" value="KKP86222.1"/>
    <property type="molecule type" value="Genomic_DNA"/>
</dbReference>
<proteinExistence type="predicted"/>
<organism evidence="1 2">
    <name type="scientific">Candidatus Roizmanbacteria bacterium GW2011_GWA2_35_8</name>
    <dbReference type="NCBI Taxonomy" id="1618479"/>
    <lineage>
        <taxon>Bacteria</taxon>
        <taxon>Candidatus Roizmaniibacteriota</taxon>
    </lineage>
</organism>
<gene>
    <name evidence="1" type="ORF">UR89_C0029G0007</name>
</gene>
<evidence type="ECO:0000313" key="2">
    <source>
        <dbReference type="Proteomes" id="UP000034536"/>
    </source>
</evidence>
<dbReference type="AlphaFoldDB" id="A0A0G0G3C5"/>
<name>A0A0G0G3C5_9BACT</name>
<dbReference type="Proteomes" id="UP000034536">
    <property type="component" value="Unassembled WGS sequence"/>
</dbReference>
<protein>
    <submittedName>
        <fullName evidence="1">Uncharacterized protein</fullName>
    </submittedName>
</protein>
<accession>A0A0G0G3C5</accession>